<dbReference type="InterPro" id="IPR011050">
    <property type="entry name" value="Pectin_lyase_fold/virulence"/>
</dbReference>
<feature type="chain" id="PRO_5026130482" evidence="5">
    <location>
        <begin position="20"/>
        <end position="732"/>
    </location>
</feature>
<feature type="signal peptide" evidence="5">
    <location>
        <begin position="1"/>
        <end position="19"/>
    </location>
</feature>
<dbReference type="Proteomes" id="UP000500857">
    <property type="component" value="Chromosome"/>
</dbReference>
<dbReference type="EMBL" id="CP051167">
    <property type="protein sequence ID" value="QIZ71837.1"/>
    <property type="molecule type" value="Genomic_DNA"/>
</dbReference>
<feature type="domain" description="Right handed beta helix" evidence="6">
    <location>
        <begin position="423"/>
        <end position="558"/>
    </location>
</feature>
<dbReference type="KEGG" id="oxy:HCG48_15650"/>
<evidence type="ECO:0000256" key="4">
    <source>
        <dbReference type="SAM" id="MobiDB-lite"/>
    </source>
</evidence>
<comment type="pathway">
    <text evidence="1">Protein modification; protein ubiquitination.</text>
</comment>
<dbReference type="SMART" id="SM00710">
    <property type="entry name" value="PbH1"/>
    <property type="match status" value="7"/>
</dbReference>
<dbReference type="Pfam" id="PF14218">
    <property type="entry name" value="COP23"/>
    <property type="match status" value="1"/>
</dbReference>
<accession>A0A6H1U0B0</accession>
<dbReference type="SUPFAM" id="SSF51126">
    <property type="entry name" value="Pectin lyase-like"/>
    <property type="match status" value="1"/>
</dbReference>
<dbReference type="InterPro" id="IPR022441">
    <property type="entry name" value="Para_beta_helix_rpt-2"/>
</dbReference>
<evidence type="ECO:0000313" key="7">
    <source>
        <dbReference type="EMBL" id="QIZ71837.1"/>
    </source>
</evidence>
<dbReference type="Gene3D" id="2.160.20.10">
    <property type="entry name" value="Single-stranded right-handed beta-helix, Pectin lyase-like"/>
    <property type="match status" value="1"/>
</dbReference>
<dbReference type="InterPro" id="IPR043504">
    <property type="entry name" value="Peptidase_S1_PA_chymotrypsin"/>
</dbReference>
<keyword evidence="8" id="KW-1185">Reference proteome</keyword>
<dbReference type="PANTHER" id="PTHR22990:SF15">
    <property type="entry name" value="F-BOX ONLY PROTEIN 10"/>
    <property type="match status" value="1"/>
</dbReference>
<sequence length="732" mass="77718">MNQNSFVGAIALGACVAIAVSEIAVFALTPAQVNDIAAQVSVLIGPNLTAKGNRAIVEGEKTGSGAIVARSGNTYYVVTAWHVVWRTGGFHAIVTPDGQVHYVDASEGSPDAIGFGRLDPESERAIVGSDLALLRFRSDRDYPVASVGSQKVQSGDTVYISGWPNPDDLRRTRRDRTFSAGAIAQVVNPPSADGGYSLLYDNRTRSGLSGAPIFNADGELIGIHGRGKGVENNCSTPEINARHSCGIAIDRLIAATRDRGLSVAFNRTPPRLAIDRDRPPVQAPANPTPPPVSPSPSATAAKVPDSTHTVYYVDPLRGNNSASAGNSPDNPFRTISYAIDGARPGTVINLAPGQYSSGETFPLILNRGVILQGNEGQQGEGIVIRGGGFYSTRSAANQNLTILGLADTQIVGVTISNPNPEGTGVWIEDSAEAIVRNNTFMNNGRDGIYVGGSANPTIENNRFTNSRGSGISMDRNATGEIRNNLFVNLGVAIAIGGDSSPTIAANQVRANETGIVVSESSRPRLQGNLVDNNREYGLLILEGGQPEVREDNLFENNAIADRLNAPTEAWESDGFSQSSEQTLFACLEYNGQLATFVKTGVDSIPQPSIAWEDSELGSALNRCRLVTPSLNRIVALNNGNPNGIFLATGRVNNNNAICAIEGAQGVCRDENVLLYLSGEEQRNPSEVLRNLLILDRTQGRGNPVQEVETGAIVPLAFWGDRVQPEPGLWFTD</sequence>
<dbReference type="InterPro" id="IPR012334">
    <property type="entry name" value="Pectin_lyas_fold"/>
</dbReference>
<keyword evidence="2" id="KW-0677">Repeat</keyword>
<dbReference type="NCBIfam" id="TIGR03804">
    <property type="entry name" value="para_beta_helix"/>
    <property type="match status" value="3"/>
</dbReference>
<dbReference type="InterPro" id="IPR039448">
    <property type="entry name" value="Beta_helix"/>
</dbReference>
<evidence type="ECO:0000313" key="8">
    <source>
        <dbReference type="Proteomes" id="UP000500857"/>
    </source>
</evidence>
<organism evidence="7 8">
    <name type="scientific">Oxynema aestuarii AP17</name>
    <dbReference type="NCBI Taxonomy" id="2064643"/>
    <lineage>
        <taxon>Bacteria</taxon>
        <taxon>Bacillati</taxon>
        <taxon>Cyanobacteriota</taxon>
        <taxon>Cyanophyceae</taxon>
        <taxon>Oscillatoriophycideae</taxon>
        <taxon>Oscillatoriales</taxon>
        <taxon>Oscillatoriaceae</taxon>
        <taxon>Oxynema</taxon>
        <taxon>Oxynema aestuarii</taxon>
    </lineage>
</organism>
<reference evidence="7 8" key="1">
    <citation type="submission" date="2020-04" db="EMBL/GenBank/DDBJ databases">
        <authorList>
            <person name="Basu S."/>
            <person name="Maruthanayagam V."/>
            <person name="Chakraborty S."/>
            <person name="Pramanik A."/>
            <person name="Mukherjee J."/>
            <person name="Brink B."/>
        </authorList>
    </citation>
    <scope>NUCLEOTIDE SEQUENCE [LARGE SCALE GENOMIC DNA]</scope>
    <source>
        <strain evidence="7 8">AP17</strain>
    </source>
</reference>
<keyword evidence="3" id="KW-0833">Ubl conjugation pathway</keyword>
<gene>
    <name evidence="7" type="ORF">HCG48_15650</name>
</gene>
<evidence type="ECO:0000256" key="3">
    <source>
        <dbReference type="ARBA" id="ARBA00022786"/>
    </source>
</evidence>
<dbReference type="Gene3D" id="2.40.10.10">
    <property type="entry name" value="Trypsin-like serine proteases"/>
    <property type="match status" value="2"/>
</dbReference>
<dbReference type="Pfam" id="PF13365">
    <property type="entry name" value="Trypsin_2"/>
    <property type="match status" value="1"/>
</dbReference>
<name>A0A6H1U0B0_9CYAN</name>
<proteinExistence type="predicted"/>
<feature type="region of interest" description="Disordered" evidence="4">
    <location>
        <begin position="271"/>
        <end position="304"/>
    </location>
</feature>
<dbReference type="PANTHER" id="PTHR22990">
    <property type="entry name" value="F-BOX ONLY PROTEIN"/>
    <property type="match status" value="1"/>
</dbReference>
<dbReference type="InterPro" id="IPR009003">
    <property type="entry name" value="Peptidase_S1_PA"/>
</dbReference>
<evidence type="ECO:0000256" key="1">
    <source>
        <dbReference type="ARBA" id="ARBA00004906"/>
    </source>
</evidence>
<dbReference type="InterPro" id="IPR006626">
    <property type="entry name" value="PbH1"/>
</dbReference>
<dbReference type="SUPFAM" id="SSF50494">
    <property type="entry name" value="Trypsin-like serine proteases"/>
    <property type="match status" value="1"/>
</dbReference>
<evidence type="ECO:0000256" key="2">
    <source>
        <dbReference type="ARBA" id="ARBA00022737"/>
    </source>
</evidence>
<evidence type="ECO:0000259" key="6">
    <source>
        <dbReference type="Pfam" id="PF13229"/>
    </source>
</evidence>
<feature type="compositionally biased region" description="Low complexity" evidence="4">
    <location>
        <begin position="295"/>
        <end position="304"/>
    </location>
</feature>
<dbReference type="AlphaFoldDB" id="A0A6H1U0B0"/>
<evidence type="ECO:0000256" key="5">
    <source>
        <dbReference type="SAM" id="SignalP"/>
    </source>
</evidence>
<dbReference type="RefSeq" id="WP_168569989.1">
    <property type="nucleotide sequence ID" value="NZ_CP051167.1"/>
</dbReference>
<dbReference type="InterPro" id="IPR051550">
    <property type="entry name" value="SCF-Subunits/Alg-Epimerases"/>
</dbReference>
<dbReference type="Pfam" id="PF13229">
    <property type="entry name" value="Beta_helix"/>
    <property type="match status" value="1"/>
</dbReference>
<keyword evidence="5" id="KW-0732">Signal</keyword>
<dbReference type="InterPro" id="IPR025478">
    <property type="entry name" value="COP23"/>
</dbReference>
<protein>
    <submittedName>
        <fullName evidence="7">DUF1565 domain-containing protein</fullName>
    </submittedName>
</protein>